<keyword evidence="1" id="KW-0812">Transmembrane</keyword>
<accession>A0A0M3J2C9</accession>
<keyword evidence="1" id="KW-0472">Membrane</keyword>
<reference evidence="2" key="1">
    <citation type="submission" date="2017-02" db="UniProtKB">
        <authorList>
            <consortium name="WormBaseParasite"/>
        </authorList>
    </citation>
    <scope>IDENTIFICATION</scope>
</reference>
<evidence type="ECO:0000256" key="1">
    <source>
        <dbReference type="SAM" id="Phobius"/>
    </source>
</evidence>
<evidence type="ECO:0000313" key="2">
    <source>
        <dbReference type="WBParaSite" id="ASIM_0000168701-mRNA-1"/>
    </source>
</evidence>
<dbReference type="WBParaSite" id="ASIM_0000168701-mRNA-1">
    <property type="protein sequence ID" value="ASIM_0000168701-mRNA-1"/>
    <property type="gene ID" value="ASIM_0000168701"/>
</dbReference>
<sequence>LSKTCVVVIFSFVWLFLFFTHIIFSSLHFTAIDNIDDMFARLASSRQSLSCTRFIYHCNPFFELVSEYAEIGERCDRVAPFHNFGVYLLRGHTFFTIIFLILALFIFMTTMICHCRMRKQRHLLGNGVRFTSSIWAIVRISQTLQSGFNSPESQPSPIHSSILCSFPFERPLYGERQHESYSRKIFRYLCGTSLANCWNNRSKCVLMGYKRLYGK</sequence>
<feature type="transmembrane region" description="Helical" evidence="1">
    <location>
        <begin position="94"/>
        <end position="113"/>
    </location>
</feature>
<proteinExistence type="predicted"/>
<organism evidence="2">
    <name type="scientific">Anisakis simplex</name>
    <name type="common">Herring worm</name>
    <dbReference type="NCBI Taxonomy" id="6269"/>
    <lineage>
        <taxon>Eukaryota</taxon>
        <taxon>Metazoa</taxon>
        <taxon>Ecdysozoa</taxon>
        <taxon>Nematoda</taxon>
        <taxon>Chromadorea</taxon>
        <taxon>Rhabditida</taxon>
        <taxon>Spirurina</taxon>
        <taxon>Ascaridomorpha</taxon>
        <taxon>Ascaridoidea</taxon>
        <taxon>Anisakidae</taxon>
        <taxon>Anisakis</taxon>
        <taxon>Anisakis simplex complex</taxon>
    </lineage>
</organism>
<protein>
    <submittedName>
        <fullName evidence="2">Uncharacterized protein</fullName>
    </submittedName>
</protein>
<name>A0A0M3J2C9_ANISI</name>
<keyword evidence="1" id="KW-1133">Transmembrane helix</keyword>
<dbReference type="AlphaFoldDB" id="A0A0M3J2C9"/>
<feature type="transmembrane region" description="Helical" evidence="1">
    <location>
        <begin position="7"/>
        <end position="29"/>
    </location>
</feature>